<keyword evidence="10" id="KW-0234">DNA repair</keyword>
<name>A0A7H2BGP1_9MICC</name>
<dbReference type="InterPro" id="IPR014016">
    <property type="entry name" value="UvrD-like_ATP-bd"/>
</dbReference>
<dbReference type="PROSITE" id="PS51198">
    <property type="entry name" value="UVRD_HELICASE_ATP_BIND"/>
    <property type="match status" value="1"/>
</dbReference>
<evidence type="ECO:0000259" key="16">
    <source>
        <dbReference type="PROSITE" id="PS51198"/>
    </source>
</evidence>
<comment type="similarity">
    <text evidence="1">Belongs to the helicase family. UvrD subfamily.</text>
</comment>
<feature type="domain" description="UvrD-like helicase C-terminal" evidence="17">
    <location>
        <begin position="353"/>
        <end position="691"/>
    </location>
</feature>
<evidence type="ECO:0000256" key="15">
    <source>
        <dbReference type="PROSITE-ProRule" id="PRU00560"/>
    </source>
</evidence>
<dbReference type="Pfam" id="PF12705">
    <property type="entry name" value="PDDEXK_1"/>
    <property type="match status" value="1"/>
</dbReference>
<gene>
    <name evidence="18" type="ORF">IDM49_04155</name>
</gene>
<evidence type="ECO:0000256" key="1">
    <source>
        <dbReference type="ARBA" id="ARBA00009922"/>
    </source>
</evidence>
<protein>
    <recommendedName>
        <fullName evidence="13">DNA 3'-5' helicase</fullName>
        <ecNumber evidence="13">5.6.2.4</ecNumber>
    </recommendedName>
</protein>
<keyword evidence="7" id="KW-0269">Exonuclease</keyword>
<dbReference type="SUPFAM" id="SSF52540">
    <property type="entry name" value="P-loop containing nucleoside triphosphate hydrolases"/>
    <property type="match status" value="1"/>
</dbReference>
<dbReference type="Proteomes" id="UP000516404">
    <property type="component" value="Chromosome"/>
</dbReference>
<dbReference type="GO" id="GO:0033202">
    <property type="term" value="C:DNA helicase complex"/>
    <property type="evidence" value="ECO:0007669"/>
    <property type="project" value="TreeGrafter"/>
</dbReference>
<dbReference type="Gene3D" id="1.10.10.160">
    <property type="match status" value="1"/>
</dbReference>
<dbReference type="GO" id="GO:0004527">
    <property type="term" value="F:exonuclease activity"/>
    <property type="evidence" value="ECO:0007669"/>
    <property type="project" value="UniProtKB-KW"/>
</dbReference>
<organism evidence="18 19">
    <name type="scientific">Rothia terrae</name>
    <dbReference type="NCBI Taxonomy" id="396015"/>
    <lineage>
        <taxon>Bacteria</taxon>
        <taxon>Bacillati</taxon>
        <taxon>Actinomycetota</taxon>
        <taxon>Actinomycetes</taxon>
        <taxon>Micrococcales</taxon>
        <taxon>Micrococcaceae</taxon>
        <taxon>Rothia</taxon>
    </lineage>
</organism>
<keyword evidence="19" id="KW-1185">Reference proteome</keyword>
<keyword evidence="3 15" id="KW-0547">Nucleotide-binding</keyword>
<dbReference type="InterPro" id="IPR011335">
    <property type="entry name" value="Restrct_endonuc-II-like"/>
</dbReference>
<dbReference type="GO" id="GO:0000725">
    <property type="term" value="P:recombinational repair"/>
    <property type="evidence" value="ECO:0007669"/>
    <property type="project" value="TreeGrafter"/>
</dbReference>
<dbReference type="PANTHER" id="PTHR11070:SF59">
    <property type="entry name" value="DNA 3'-5' HELICASE"/>
    <property type="match status" value="1"/>
</dbReference>
<dbReference type="Gene3D" id="3.90.320.10">
    <property type="match status" value="1"/>
</dbReference>
<dbReference type="InterPro" id="IPR000212">
    <property type="entry name" value="DNA_helicase_UvrD/REP"/>
</dbReference>
<evidence type="ECO:0000256" key="8">
    <source>
        <dbReference type="ARBA" id="ARBA00022840"/>
    </source>
</evidence>
<evidence type="ECO:0000259" key="17">
    <source>
        <dbReference type="PROSITE" id="PS51217"/>
    </source>
</evidence>
<dbReference type="Pfam" id="PF00580">
    <property type="entry name" value="UvrD-helicase"/>
    <property type="match status" value="1"/>
</dbReference>
<dbReference type="EMBL" id="CP061539">
    <property type="protein sequence ID" value="QNV38837.1"/>
    <property type="molecule type" value="Genomic_DNA"/>
</dbReference>
<evidence type="ECO:0000256" key="3">
    <source>
        <dbReference type="ARBA" id="ARBA00022741"/>
    </source>
</evidence>
<evidence type="ECO:0000256" key="12">
    <source>
        <dbReference type="ARBA" id="ARBA00034617"/>
    </source>
</evidence>
<dbReference type="AlphaFoldDB" id="A0A7H2BGP1"/>
<evidence type="ECO:0000256" key="2">
    <source>
        <dbReference type="ARBA" id="ARBA00022722"/>
    </source>
</evidence>
<dbReference type="InterPro" id="IPR038726">
    <property type="entry name" value="PDDEXK_AddAB-type"/>
</dbReference>
<dbReference type="PANTHER" id="PTHR11070">
    <property type="entry name" value="UVRD / RECB / PCRA DNA HELICASE FAMILY MEMBER"/>
    <property type="match status" value="1"/>
</dbReference>
<dbReference type="SUPFAM" id="SSF52980">
    <property type="entry name" value="Restriction endonuclease-like"/>
    <property type="match status" value="1"/>
</dbReference>
<dbReference type="Gene3D" id="3.40.50.300">
    <property type="entry name" value="P-loop containing nucleotide triphosphate hydrolases"/>
    <property type="match status" value="3"/>
</dbReference>
<dbReference type="GO" id="GO:0003677">
    <property type="term" value="F:DNA binding"/>
    <property type="evidence" value="ECO:0007669"/>
    <property type="project" value="UniProtKB-KW"/>
</dbReference>
<keyword evidence="11" id="KW-0413">Isomerase</keyword>
<reference evidence="18 19" key="1">
    <citation type="submission" date="2020-09" db="EMBL/GenBank/DDBJ databases">
        <title>Investigation of environmental microbes.</title>
        <authorList>
            <person name="Ou Y."/>
            <person name="Kang Q."/>
        </authorList>
    </citation>
    <scope>NUCLEOTIDE SEQUENCE [LARGE SCALE GENOMIC DNA]</scope>
    <source>
        <strain evidence="18 19">KJZ-14</strain>
    </source>
</reference>
<dbReference type="InterPro" id="IPR027417">
    <property type="entry name" value="P-loop_NTPase"/>
</dbReference>
<sequence length="1155" mass="126564">MDAANRLKEVSGVHFIAGAPGTGKTRALIERAAQFIESGGNPARLLVLTPSRASATRVREELTARVNTTMSSAPVRAWQAYAFDVLRRAHILELLPGLEFAPKLLSGPEQDVMIRELLEGHRQSGFGPHWPTDLSEALPTNGFRHEIRDFFDRMAEYNLDAGAVQELASRYQHPEWAAAAQLYTEYRQIRRLRAPNAFDPAALIHEAARVFVANPEFLADERAAFDLILIDDLQEASPSIYRLLSIVCGHQLSLVLAQTAQNMTVDADALAQAFTVEPTVYMTACTDTVVQGFRGARPDMIARVRDIFTEVNVHKLKTSYRMNAEIAGAWSALAHRIPPAVAGLDAPRILEQPEETELIQQELLPLGDDHELLDLEKSAGNDLAVEALTVDSPQHEGALLAQMILEDRLHRGRSYRRSAIIVRNGADISRLKRVLDAQGIPVEVSAAETPVRDEPAVRPFLDALALIINAAASQPEDDADGALTMNTEGSAAHDTEADIAAENAQPSSSYALGYENAVALLSSRLGGASTMDIRNLRQLLRGQELRAGGSRSSETLLVECLTNLPMIPRGRDGAAARRVAKVLSAGTEALHVPGATAETVLWALWDASGLAEMWREISAEDSTAGQRAHRDLDAMIGLFEAATRYVDQMPGATAAQFLEYIDSQDLPMDTLATRSTAQDAVALLTPATAAGRTWDIVYVAGLQDGVWPNTTIRGSLLSTQELIDTVEFGGDIARTMTISQRIRDTRYDEYRMFSTAISRAEYRLVCTAASSADDMPSELIDIVAPAVGEKRVNTEVRRPLTLRALVAELRQWVAEEDRNPVRAHHAAVLLNRLNNPEQTAGVEVPGAHPASWWGLLPLSSSGPIFTREERVRISPSRVETIHRSPLDWFVQAARAEALTDVSRSIGSLVHAIAEDLPQGTEAELLAELRTRFETLHLPDTWETQQQFDRAQEMMRRFASYVQELSTNGRELVGVEGSFSVIVPGPAKDAILSGRVDRLEVDQAGKFVIIDLKTGKSKPTKKDLEMHPQLAAYQVALEAGAGQQMNDDIEAIHEGKDHPYIAEDEMPELVGLHEMTGGAWLIQLGDKSTKVDTFSQKQEPLNPDTGQWAIELINRAAELISHDTYQARHTADGGFSIGCKLPEICPLCARGRQVTQ</sequence>
<dbReference type="EC" id="5.6.2.4" evidence="13"/>
<evidence type="ECO:0000256" key="10">
    <source>
        <dbReference type="ARBA" id="ARBA00023204"/>
    </source>
</evidence>
<evidence type="ECO:0000256" key="14">
    <source>
        <dbReference type="ARBA" id="ARBA00048988"/>
    </source>
</evidence>
<comment type="catalytic activity">
    <reaction evidence="12">
        <text>Couples ATP hydrolysis with the unwinding of duplex DNA by translocating in the 3'-5' direction.</text>
        <dbReference type="EC" id="5.6.2.4"/>
    </reaction>
</comment>
<evidence type="ECO:0000256" key="13">
    <source>
        <dbReference type="ARBA" id="ARBA00034808"/>
    </source>
</evidence>
<evidence type="ECO:0000313" key="18">
    <source>
        <dbReference type="EMBL" id="QNV38837.1"/>
    </source>
</evidence>
<keyword evidence="8 15" id="KW-0067">ATP-binding</keyword>
<evidence type="ECO:0000256" key="9">
    <source>
        <dbReference type="ARBA" id="ARBA00023125"/>
    </source>
</evidence>
<dbReference type="Gene3D" id="1.10.486.10">
    <property type="entry name" value="PCRA, domain 4"/>
    <property type="match status" value="1"/>
</dbReference>
<keyword evidence="6 15" id="KW-0347">Helicase</keyword>
<comment type="catalytic activity">
    <reaction evidence="14">
        <text>ATP + H2O = ADP + phosphate + H(+)</text>
        <dbReference type="Rhea" id="RHEA:13065"/>
        <dbReference type="ChEBI" id="CHEBI:15377"/>
        <dbReference type="ChEBI" id="CHEBI:15378"/>
        <dbReference type="ChEBI" id="CHEBI:30616"/>
        <dbReference type="ChEBI" id="CHEBI:43474"/>
        <dbReference type="ChEBI" id="CHEBI:456216"/>
        <dbReference type="EC" id="5.6.2.4"/>
    </reaction>
</comment>
<dbReference type="KEGG" id="rter:IDM49_04155"/>
<accession>A0A7H2BGP1</accession>
<keyword evidence="2" id="KW-0540">Nuclease</keyword>
<keyword evidence="9" id="KW-0238">DNA-binding</keyword>
<keyword evidence="5 15" id="KW-0378">Hydrolase</keyword>
<evidence type="ECO:0000256" key="4">
    <source>
        <dbReference type="ARBA" id="ARBA00022763"/>
    </source>
</evidence>
<feature type="binding site" evidence="15">
    <location>
        <begin position="18"/>
        <end position="25"/>
    </location>
    <ligand>
        <name>ATP</name>
        <dbReference type="ChEBI" id="CHEBI:30616"/>
    </ligand>
</feature>
<evidence type="ECO:0000256" key="11">
    <source>
        <dbReference type="ARBA" id="ARBA00023235"/>
    </source>
</evidence>
<evidence type="ECO:0000256" key="5">
    <source>
        <dbReference type="ARBA" id="ARBA00022801"/>
    </source>
</evidence>
<evidence type="ECO:0000313" key="19">
    <source>
        <dbReference type="Proteomes" id="UP000516404"/>
    </source>
</evidence>
<evidence type="ECO:0000256" key="7">
    <source>
        <dbReference type="ARBA" id="ARBA00022839"/>
    </source>
</evidence>
<keyword evidence="4" id="KW-0227">DNA damage</keyword>
<dbReference type="InterPro" id="IPR011604">
    <property type="entry name" value="PDDEXK-like_dom_sf"/>
</dbReference>
<dbReference type="PROSITE" id="PS51217">
    <property type="entry name" value="UVRD_HELICASE_CTER"/>
    <property type="match status" value="1"/>
</dbReference>
<proteinExistence type="inferred from homology"/>
<dbReference type="InterPro" id="IPR013986">
    <property type="entry name" value="DExx_box_DNA_helicase_dom_sf"/>
</dbReference>
<dbReference type="InterPro" id="IPR014017">
    <property type="entry name" value="DNA_helicase_UvrD-like_C"/>
</dbReference>
<evidence type="ECO:0000256" key="6">
    <source>
        <dbReference type="ARBA" id="ARBA00022806"/>
    </source>
</evidence>
<dbReference type="GO" id="GO:0005829">
    <property type="term" value="C:cytosol"/>
    <property type="evidence" value="ECO:0007669"/>
    <property type="project" value="TreeGrafter"/>
</dbReference>
<dbReference type="GO" id="GO:0005524">
    <property type="term" value="F:ATP binding"/>
    <property type="evidence" value="ECO:0007669"/>
    <property type="project" value="UniProtKB-UniRule"/>
</dbReference>
<dbReference type="GO" id="GO:0043138">
    <property type="term" value="F:3'-5' DNA helicase activity"/>
    <property type="evidence" value="ECO:0007669"/>
    <property type="project" value="UniProtKB-EC"/>
</dbReference>
<feature type="domain" description="UvrD-like helicase ATP-binding" evidence="16">
    <location>
        <begin position="1"/>
        <end position="323"/>
    </location>
</feature>